<evidence type="ECO:0000313" key="4">
    <source>
        <dbReference type="EMBL" id="AYW51024.1"/>
    </source>
</evidence>
<comment type="function">
    <text evidence="1">Involved in the transposition of the insertion sequence.</text>
</comment>
<dbReference type="InterPro" id="IPR025948">
    <property type="entry name" value="HTH-like_dom"/>
</dbReference>
<evidence type="ECO:0000256" key="1">
    <source>
        <dbReference type="ARBA" id="ARBA00002286"/>
    </source>
</evidence>
<dbReference type="GO" id="GO:0015074">
    <property type="term" value="P:DNA integration"/>
    <property type="evidence" value="ECO:0007669"/>
    <property type="project" value="InterPro"/>
</dbReference>
<organism evidence="4 6">
    <name type="scientific">Tetragenococcus halophilus</name>
    <name type="common">Pediococcus halophilus</name>
    <dbReference type="NCBI Taxonomy" id="51669"/>
    <lineage>
        <taxon>Bacteria</taxon>
        <taxon>Bacillati</taxon>
        <taxon>Bacillota</taxon>
        <taxon>Bacilli</taxon>
        <taxon>Lactobacillales</taxon>
        <taxon>Enterococcaceae</taxon>
        <taxon>Tetragenococcus</taxon>
    </lineage>
</organism>
<proteinExistence type="predicted"/>
<dbReference type="Pfam" id="PF13333">
    <property type="entry name" value="rve_2"/>
    <property type="match status" value="1"/>
</dbReference>
<evidence type="ECO:0000313" key="6">
    <source>
        <dbReference type="Proteomes" id="UP000280475"/>
    </source>
</evidence>
<dbReference type="Pfam" id="PF13276">
    <property type="entry name" value="HTH_21"/>
    <property type="match status" value="1"/>
</dbReference>
<protein>
    <submittedName>
        <fullName evidence="4">IS3 family transposase</fullName>
    </submittedName>
</protein>
<dbReference type="InterPro" id="IPR036397">
    <property type="entry name" value="RNaseH_sf"/>
</dbReference>
<dbReference type="GO" id="GO:0004803">
    <property type="term" value="F:transposase activity"/>
    <property type="evidence" value="ECO:0007669"/>
    <property type="project" value="InterPro"/>
</dbReference>
<dbReference type="Proteomes" id="UP000280475">
    <property type="component" value="Chromosome"/>
</dbReference>
<dbReference type="Pfam" id="PF01527">
    <property type="entry name" value="HTH_Tnp_1"/>
    <property type="match status" value="1"/>
</dbReference>
<feature type="domain" description="Integrase catalytic" evidence="2">
    <location>
        <begin position="210"/>
        <end position="377"/>
    </location>
</feature>
<dbReference type="Gene3D" id="1.10.10.60">
    <property type="entry name" value="Homeodomain-like"/>
    <property type="match status" value="1"/>
</dbReference>
<name>A0A3G5FL26_TETHA</name>
<dbReference type="InterPro" id="IPR002514">
    <property type="entry name" value="Transposase_8"/>
</dbReference>
<sequence length="380" mass="44855">MMAKQYNQETRELILQLNEQGQSVPSLAREYGISEATIYNWKKAYTPDEETGKSQADIHQMEKEMHRMKQEIDILKKGYHHIHERVSNDTLIYEIIDKERQEYPVRTLTNVLEVSKSTYYASKNRCPSQRSQKNEQLKKEILQNYEKSKRRYGAPKITHQLIQSGWKVSLKRVQRLMRELGIHSIIRKKYRPASNHEKVESRENLLKQDFSTTSINQKWSADITYIHTQKEGWTYLASVMDLYSRKIIGYSYGKQMTTPIVVEAFQQAMQNQQLKDGKGLILQTDLGTQYTSYEFENLLLQCHINHSYSRKGTPYDNSGIESFHATLKKEEVYLKHYRSFDEARLALFQYINGWYNRERIHGNINYLTPQQAEDQAKMLA</sequence>
<dbReference type="InterPro" id="IPR012337">
    <property type="entry name" value="RNaseH-like_sf"/>
</dbReference>
<dbReference type="InterPro" id="IPR009057">
    <property type="entry name" value="Homeodomain-like_sf"/>
</dbReference>
<dbReference type="Pfam" id="PF00665">
    <property type="entry name" value="rve"/>
    <property type="match status" value="1"/>
</dbReference>
<evidence type="ECO:0000313" key="3">
    <source>
        <dbReference type="EMBL" id="AYW51011.1"/>
    </source>
</evidence>
<dbReference type="InterPro" id="IPR001584">
    <property type="entry name" value="Integrase_cat-core"/>
</dbReference>
<dbReference type="EMBL" id="CP027768">
    <property type="protein sequence ID" value="AYW51011.1"/>
    <property type="molecule type" value="Genomic_DNA"/>
</dbReference>
<evidence type="ECO:0000259" key="2">
    <source>
        <dbReference type="PROSITE" id="PS50994"/>
    </source>
</evidence>
<reference evidence="4" key="2">
    <citation type="submission" date="2018-03" db="EMBL/GenBank/DDBJ databases">
        <authorList>
            <person name="Jeon C.O."/>
        </authorList>
    </citation>
    <scope>NUCLEOTIDE SEQUENCE</scope>
    <source>
        <strain evidence="4">LMG 26042</strain>
    </source>
</reference>
<dbReference type="Gene3D" id="3.30.420.10">
    <property type="entry name" value="Ribonuclease H-like superfamily/Ribonuclease H"/>
    <property type="match status" value="1"/>
</dbReference>
<dbReference type="PANTHER" id="PTHR46889:SF7">
    <property type="entry name" value="TRANSPOSASE FOR INSERTION SEQUENCE ELEMENT IS904"/>
    <property type="match status" value="1"/>
</dbReference>
<gene>
    <name evidence="3" type="ORF">C7H83_11280</name>
    <name evidence="4" type="ORF">C7H83_11350</name>
    <name evidence="5" type="ORF">C7H83_11370</name>
</gene>
<dbReference type="EMBL" id="CP027768">
    <property type="protein sequence ID" value="AYW51024.1"/>
    <property type="molecule type" value="Genomic_DNA"/>
</dbReference>
<accession>A0A3G5FL26</accession>
<dbReference type="NCBIfam" id="NF033516">
    <property type="entry name" value="transpos_IS3"/>
    <property type="match status" value="1"/>
</dbReference>
<dbReference type="SUPFAM" id="SSF53098">
    <property type="entry name" value="Ribonuclease H-like"/>
    <property type="match status" value="1"/>
</dbReference>
<dbReference type="InterPro" id="IPR048020">
    <property type="entry name" value="Transpos_IS3"/>
</dbReference>
<dbReference type="SUPFAM" id="SSF46689">
    <property type="entry name" value="Homeodomain-like"/>
    <property type="match status" value="1"/>
</dbReference>
<evidence type="ECO:0000313" key="5">
    <source>
        <dbReference type="EMBL" id="AYW51028.1"/>
    </source>
</evidence>
<dbReference type="EMBL" id="CP027768">
    <property type="protein sequence ID" value="AYW51028.1"/>
    <property type="molecule type" value="Genomic_DNA"/>
</dbReference>
<dbReference type="AlphaFoldDB" id="A0A3G5FL26"/>
<dbReference type="InterPro" id="IPR050900">
    <property type="entry name" value="Transposase_IS3/IS150/IS904"/>
</dbReference>
<dbReference type="PROSITE" id="PS50994">
    <property type="entry name" value="INTEGRASE"/>
    <property type="match status" value="1"/>
</dbReference>
<dbReference type="PANTHER" id="PTHR46889">
    <property type="entry name" value="TRANSPOSASE INSF FOR INSERTION SEQUENCE IS3B-RELATED"/>
    <property type="match status" value="1"/>
</dbReference>
<dbReference type="RefSeq" id="WP_123985524.1">
    <property type="nucleotide sequence ID" value="NZ_CP027768.1"/>
</dbReference>
<dbReference type="GO" id="GO:0006313">
    <property type="term" value="P:DNA transposition"/>
    <property type="evidence" value="ECO:0007669"/>
    <property type="project" value="InterPro"/>
</dbReference>
<dbReference type="GO" id="GO:0003677">
    <property type="term" value="F:DNA binding"/>
    <property type="evidence" value="ECO:0007669"/>
    <property type="project" value="InterPro"/>
</dbReference>
<reference evidence="4 6" key="1">
    <citation type="journal article" date="2012" name="Int. J. Syst. Evol. Microbiol.">
        <title>Characterization of Tetragenococcus strains from sugar thick juice reveals a novel species, Tetragenococcus osmophilus sp. nov., and divides Tetragenococcus halophilus into two subspecies, T. halophilus subsp. halophilus subsp. nov. and T. halophilus subsp. flandriensis subsp. nov.</title>
        <authorList>
            <person name="Juste A."/>
            <person name="Van Trappen S."/>
            <person name="Verreth C."/>
            <person name="Cleenwerck I."/>
            <person name="De Vos P."/>
            <person name="Lievens B."/>
            <person name="Willems K.A."/>
        </authorList>
    </citation>
    <scope>NUCLEOTIDE SEQUENCE [LARGE SCALE GENOMIC DNA]</scope>
    <source>
        <strain evidence="4 6">LMG 26042</strain>
    </source>
</reference>